<dbReference type="Gene3D" id="1.10.510.10">
    <property type="entry name" value="Transferase(Phosphotransferase) domain 1"/>
    <property type="match status" value="1"/>
</dbReference>
<name>A0A5K0VD35_9MAGN</name>
<dbReference type="SUPFAM" id="SSF56112">
    <property type="entry name" value="Protein kinase-like (PK-like)"/>
    <property type="match status" value="1"/>
</dbReference>
<evidence type="ECO:0000313" key="1">
    <source>
        <dbReference type="EMBL" id="VVV38233.1"/>
    </source>
</evidence>
<organism evidence="1">
    <name type="scientific">Nymphaea colorata</name>
    <name type="common">pocket water lily</name>
    <dbReference type="NCBI Taxonomy" id="210225"/>
    <lineage>
        <taxon>Eukaryota</taxon>
        <taxon>Viridiplantae</taxon>
        <taxon>Streptophyta</taxon>
        <taxon>Embryophyta</taxon>
        <taxon>Tracheophyta</taxon>
        <taxon>Spermatophyta</taxon>
        <taxon>Magnoliopsida</taxon>
        <taxon>Nymphaeales</taxon>
        <taxon>Nymphaeaceae</taxon>
        <taxon>Nymphaea</taxon>
    </lineage>
</organism>
<evidence type="ECO:0008006" key="2">
    <source>
        <dbReference type="Google" id="ProtNLM"/>
    </source>
</evidence>
<dbReference type="AlphaFoldDB" id="A0A5K0VD35"/>
<sequence>MNTLMRENRLEEIVDKACTCIIPETVVAVLEIAVKCTEANPDDRPSMNVVLQMLEEGIMSPCPSEFYETHSDC</sequence>
<reference evidence="1" key="1">
    <citation type="submission" date="2019-09" db="EMBL/GenBank/DDBJ databases">
        <authorList>
            <person name="Zhang L."/>
        </authorList>
    </citation>
    <scope>NUCLEOTIDE SEQUENCE</scope>
</reference>
<gene>
    <name evidence="1" type="ORF">NYM_LOCUS1393</name>
</gene>
<dbReference type="EMBL" id="LR721774">
    <property type="protein sequence ID" value="VVV38233.1"/>
    <property type="molecule type" value="Genomic_DNA"/>
</dbReference>
<proteinExistence type="predicted"/>
<protein>
    <recommendedName>
        <fullName evidence="2">Serine-threonine/tyrosine-protein kinase catalytic domain-containing protein</fullName>
    </recommendedName>
</protein>
<accession>A0A5K0VD35</accession>
<dbReference type="InterPro" id="IPR011009">
    <property type="entry name" value="Kinase-like_dom_sf"/>
</dbReference>